<sequence length="127" mass="14708">MRFTRAEDVRSMALFLNENLSIGLDLGKVEFIRSYGSRSRAYARTFSLPSQWRYVLNTDKLYVIEVISEKFDRLSCEDKAYVVIHELMHIPTKMTGGLRNHSYAGFRRIRALLKKANLSGICRPAYP</sequence>
<dbReference type="RefSeq" id="WP_011921405.1">
    <property type="nucleotide sequence ID" value="NZ_AP019770.1"/>
</dbReference>
<dbReference type="AlphaFoldDB" id="A0A088E1W1"/>
<evidence type="ECO:0000259" key="1">
    <source>
        <dbReference type="Pfam" id="PF18894"/>
    </source>
</evidence>
<gene>
    <name evidence="2" type="ORF">HA72_0260</name>
</gene>
<accession>A0A088E1W1</accession>
<dbReference type="InterPro" id="IPR043998">
    <property type="entry name" value="Put_Metallopep"/>
</dbReference>
<proteinExistence type="predicted"/>
<dbReference type="OMA" id="HALPRIM"/>
<organism evidence="2 3">
    <name type="scientific">Metallosphaera sedula</name>
    <dbReference type="NCBI Taxonomy" id="43687"/>
    <lineage>
        <taxon>Archaea</taxon>
        <taxon>Thermoproteota</taxon>
        <taxon>Thermoprotei</taxon>
        <taxon>Sulfolobales</taxon>
        <taxon>Sulfolobaceae</taxon>
        <taxon>Metallosphaera</taxon>
    </lineage>
</organism>
<reference evidence="2 3" key="1">
    <citation type="journal article" date="2014" name="J. Bacteriol.">
        <title>Role of an Archaeal PitA Transporter in the Copper and Arsenic Resistance of Metallosphaera sedula, an Extreme Thermoacidophile.</title>
        <authorList>
            <person name="McCarthy S."/>
            <person name="Ai C."/>
            <person name="Wheaton G."/>
            <person name="Tevatia R."/>
            <person name="Eckrich V."/>
            <person name="Kelly R."/>
            <person name="Blum P."/>
        </authorList>
    </citation>
    <scope>NUCLEOTIDE SEQUENCE [LARGE SCALE GENOMIC DNA]</scope>
    <source>
        <strain evidence="2 3">CuR1</strain>
    </source>
</reference>
<dbReference type="Pfam" id="PF18894">
    <property type="entry name" value="PhageMetallopep"/>
    <property type="match status" value="1"/>
</dbReference>
<evidence type="ECO:0000313" key="2">
    <source>
        <dbReference type="EMBL" id="AIM26424.1"/>
    </source>
</evidence>
<dbReference type="Proteomes" id="UP000029084">
    <property type="component" value="Chromosome"/>
</dbReference>
<dbReference type="GeneID" id="91754705"/>
<evidence type="ECO:0000313" key="3">
    <source>
        <dbReference type="Proteomes" id="UP000029084"/>
    </source>
</evidence>
<dbReference type="EMBL" id="CP008822">
    <property type="protein sequence ID" value="AIM26424.1"/>
    <property type="molecule type" value="Genomic_DNA"/>
</dbReference>
<name>A0A088E1W1_9CREN</name>
<protein>
    <submittedName>
        <fullName evidence="2">Metallopeptidase-like protein</fullName>
    </submittedName>
</protein>
<feature type="domain" description="Putative phage metallopeptidase" evidence="1">
    <location>
        <begin position="2"/>
        <end position="109"/>
    </location>
</feature>